<keyword evidence="2" id="KW-1185">Reference proteome</keyword>
<reference evidence="1" key="1">
    <citation type="submission" date="2022-03" db="EMBL/GenBank/DDBJ databases">
        <authorList>
            <person name="Martin C."/>
        </authorList>
    </citation>
    <scope>NUCLEOTIDE SEQUENCE</scope>
</reference>
<evidence type="ECO:0000313" key="2">
    <source>
        <dbReference type="Proteomes" id="UP000749559"/>
    </source>
</evidence>
<evidence type="ECO:0000313" key="1">
    <source>
        <dbReference type="EMBL" id="CAH1781286.1"/>
    </source>
</evidence>
<gene>
    <name evidence="1" type="ORF">OFUS_LOCUS7880</name>
</gene>
<accession>A0A8J1UB20</accession>
<comment type="caution">
    <text evidence="1">The sequence shown here is derived from an EMBL/GenBank/DDBJ whole genome shotgun (WGS) entry which is preliminary data.</text>
</comment>
<organism evidence="1 2">
    <name type="scientific">Owenia fusiformis</name>
    <name type="common">Polychaete worm</name>
    <dbReference type="NCBI Taxonomy" id="6347"/>
    <lineage>
        <taxon>Eukaryota</taxon>
        <taxon>Metazoa</taxon>
        <taxon>Spiralia</taxon>
        <taxon>Lophotrochozoa</taxon>
        <taxon>Annelida</taxon>
        <taxon>Polychaeta</taxon>
        <taxon>Sedentaria</taxon>
        <taxon>Canalipalpata</taxon>
        <taxon>Sabellida</taxon>
        <taxon>Oweniida</taxon>
        <taxon>Oweniidae</taxon>
        <taxon>Owenia</taxon>
    </lineage>
</organism>
<dbReference type="Proteomes" id="UP000749559">
    <property type="component" value="Unassembled WGS sequence"/>
</dbReference>
<dbReference type="EMBL" id="CAIIXF020000004">
    <property type="protein sequence ID" value="CAH1781286.1"/>
    <property type="molecule type" value="Genomic_DNA"/>
</dbReference>
<proteinExistence type="predicted"/>
<sequence length="135" mass="14813">MKYILFTAVIALYTSTVFGVRCHKCSSHKDNWCKNEGFKNPNNRTTKCTDAVGCCNGNGCMYSRDNKGISRGCVPSSMAPITRDRCEQTKARHICYCNAAFCNDKALKSSGPLTYGQLPVIIGCALGTVFIMYKG</sequence>
<dbReference type="AlphaFoldDB" id="A0A8J1UB20"/>
<protein>
    <submittedName>
        <fullName evidence="1">Uncharacterized protein</fullName>
    </submittedName>
</protein>
<name>A0A8J1UB20_OWEFU</name>